<gene>
    <name evidence="1" type="ORF">L2E82_06155</name>
</gene>
<comment type="caution">
    <text evidence="1">The sequence shown here is derived from an EMBL/GenBank/DDBJ whole genome shotgun (WGS) entry which is preliminary data.</text>
</comment>
<sequence>MATEDVDEKQASWWAEHVRPEILLDNHDRSYVRTVNDHQFAGTKVYKCKTSGFQTVKSEHNRGNLKSQSLVTLRFLDDRASSFSTSPRTMAVRLPKTLN</sequence>
<reference evidence="2" key="1">
    <citation type="journal article" date="2022" name="Mol. Ecol. Resour.">
        <title>The genomes of chicory, endive, great burdock and yacon provide insights into Asteraceae palaeo-polyploidization history and plant inulin production.</title>
        <authorList>
            <person name="Fan W."/>
            <person name="Wang S."/>
            <person name="Wang H."/>
            <person name="Wang A."/>
            <person name="Jiang F."/>
            <person name="Liu H."/>
            <person name="Zhao H."/>
            <person name="Xu D."/>
            <person name="Zhang Y."/>
        </authorList>
    </citation>
    <scope>NUCLEOTIDE SEQUENCE [LARGE SCALE GENOMIC DNA]</scope>
    <source>
        <strain evidence="2">cv. Punajuju</strain>
    </source>
</reference>
<organism evidence="1 2">
    <name type="scientific">Cichorium intybus</name>
    <name type="common">Chicory</name>
    <dbReference type="NCBI Taxonomy" id="13427"/>
    <lineage>
        <taxon>Eukaryota</taxon>
        <taxon>Viridiplantae</taxon>
        <taxon>Streptophyta</taxon>
        <taxon>Embryophyta</taxon>
        <taxon>Tracheophyta</taxon>
        <taxon>Spermatophyta</taxon>
        <taxon>Magnoliopsida</taxon>
        <taxon>eudicotyledons</taxon>
        <taxon>Gunneridae</taxon>
        <taxon>Pentapetalae</taxon>
        <taxon>asterids</taxon>
        <taxon>campanulids</taxon>
        <taxon>Asterales</taxon>
        <taxon>Asteraceae</taxon>
        <taxon>Cichorioideae</taxon>
        <taxon>Cichorieae</taxon>
        <taxon>Cichoriinae</taxon>
        <taxon>Cichorium</taxon>
    </lineage>
</organism>
<evidence type="ECO:0000313" key="2">
    <source>
        <dbReference type="Proteomes" id="UP001055811"/>
    </source>
</evidence>
<dbReference type="EMBL" id="CM042009">
    <property type="protein sequence ID" value="KAI3792280.1"/>
    <property type="molecule type" value="Genomic_DNA"/>
</dbReference>
<reference evidence="1 2" key="2">
    <citation type="journal article" date="2022" name="Mol. Ecol. Resour.">
        <title>The genomes of chicory, endive, great burdock and yacon provide insights into Asteraceae paleo-polyploidization history and plant inulin production.</title>
        <authorList>
            <person name="Fan W."/>
            <person name="Wang S."/>
            <person name="Wang H."/>
            <person name="Wang A."/>
            <person name="Jiang F."/>
            <person name="Liu H."/>
            <person name="Zhao H."/>
            <person name="Xu D."/>
            <person name="Zhang Y."/>
        </authorList>
    </citation>
    <scope>NUCLEOTIDE SEQUENCE [LARGE SCALE GENOMIC DNA]</scope>
    <source>
        <strain evidence="2">cv. Punajuju</strain>
        <tissue evidence="1">Leaves</tissue>
    </source>
</reference>
<name>A0ACB9HAH0_CICIN</name>
<evidence type="ECO:0000313" key="1">
    <source>
        <dbReference type="EMBL" id="KAI3792280.1"/>
    </source>
</evidence>
<accession>A0ACB9HAH0</accession>
<dbReference type="Proteomes" id="UP001055811">
    <property type="component" value="Linkage Group LG01"/>
</dbReference>
<protein>
    <submittedName>
        <fullName evidence="1">Uncharacterized protein</fullName>
    </submittedName>
</protein>
<proteinExistence type="predicted"/>
<keyword evidence="2" id="KW-1185">Reference proteome</keyword>